<sequence>MRADGWTLRTWILAAIAGLSVLVLLLALAGMGARLPTSAPEDPAPLPSTASLPSADIGLQSREAYAAIAQRPLFSDNRQPQPFFIEGQGPAEGGGAFNFVLTSVLLAGQTRLAILQPPEGGSSVRFKLGESAEAYPDWRLVTLSARSATFEGPEGVRTLDLRVFDGKGGERATQLQQFQGNGENASAQQAERRQPAANAPQQAPVPALSGQTANTRPPQPPANTPTPGAPANNAPTPSDEQVQAIRARIQQRRAELRREQQSSGNGQ</sequence>
<name>A0A4Q1JRY4_9GAMM</name>
<accession>A0A4Q1JRY4</accession>
<feature type="compositionally biased region" description="Low complexity" evidence="1">
    <location>
        <begin position="229"/>
        <end position="244"/>
    </location>
</feature>
<keyword evidence="3" id="KW-1185">Reference proteome</keyword>
<proteinExistence type="predicted"/>
<gene>
    <name evidence="2" type="ORF">EPA99_15785</name>
</gene>
<feature type="compositionally biased region" description="Low complexity" evidence="1">
    <location>
        <begin position="185"/>
        <end position="216"/>
    </location>
</feature>
<feature type="region of interest" description="Disordered" evidence="1">
    <location>
        <begin position="178"/>
        <end position="244"/>
    </location>
</feature>
<protein>
    <submittedName>
        <fullName evidence="2">General secretion pathway protein GspN</fullName>
    </submittedName>
</protein>
<evidence type="ECO:0000256" key="1">
    <source>
        <dbReference type="SAM" id="MobiDB-lite"/>
    </source>
</evidence>
<reference evidence="2 3" key="1">
    <citation type="submission" date="2019-01" db="EMBL/GenBank/DDBJ databases">
        <title>Pseudoxanthomonas composti sp. nov., isolated from compost.</title>
        <authorList>
            <person name="Yang G."/>
        </authorList>
    </citation>
    <scope>NUCLEOTIDE SEQUENCE [LARGE SCALE GENOMIC DNA]</scope>
    <source>
        <strain evidence="2 3">GSS15</strain>
    </source>
</reference>
<dbReference type="EMBL" id="SAWZ01000010">
    <property type="protein sequence ID" value="RXR01391.1"/>
    <property type="molecule type" value="Genomic_DNA"/>
</dbReference>
<comment type="caution">
    <text evidence="2">The sequence shown here is derived from an EMBL/GenBank/DDBJ whole genome shotgun (WGS) entry which is preliminary data.</text>
</comment>
<dbReference type="AlphaFoldDB" id="A0A4Q1JRY4"/>
<feature type="compositionally biased region" description="Pro residues" evidence="1">
    <location>
        <begin position="217"/>
        <end position="228"/>
    </location>
</feature>
<evidence type="ECO:0000313" key="3">
    <source>
        <dbReference type="Proteomes" id="UP000289784"/>
    </source>
</evidence>
<dbReference type="OrthoDB" id="6051102at2"/>
<organism evidence="2 3">
    <name type="scientific">Pseudoxanthomonas composti</name>
    <dbReference type="NCBI Taxonomy" id="2137479"/>
    <lineage>
        <taxon>Bacteria</taxon>
        <taxon>Pseudomonadati</taxon>
        <taxon>Pseudomonadota</taxon>
        <taxon>Gammaproteobacteria</taxon>
        <taxon>Lysobacterales</taxon>
        <taxon>Lysobacteraceae</taxon>
        <taxon>Pseudoxanthomonas</taxon>
    </lineage>
</organism>
<dbReference type="Proteomes" id="UP000289784">
    <property type="component" value="Unassembled WGS sequence"/>
</dbReference>
<evidence type="ECO:0000313" key="2">
    <source>
        <dbReference type="EMBL" id="RXR01391.1"/>
    </source>
</evidence>
<dbReference type="RefSeq" id="WP_129472209.1">
    <property type="nucleotide sequence ID" value="NZ_SAWZ01000010.1"/>
</dbReference>